<organism evidence="5 6">
    <name type="scientific">Roseomonas acroporae</name>
    <dbReference type="NCBI Taxonomy" id="2937791"/>
    <lineage>
        <taxon>Bacteria</taxon>
        <taxon>Pseudomonadati</taxon>
        <taxon>Pseudomonadota</taxon>
        <taxon>Alphaproteobacteria</taxon>
        <taxon>Acetobacterales</taxon>
        <taxon>Roseomonadaceae</taxon>
        <taxon>Roseomonas</taxon>
    </lineage>
</organism>
<accession>A0A9X1Y9F9</accession>
<dbReference type="EMBL" id="JALPRX010000071">
    <property type="protein sequence ID" value="MCK8785973.1"/>
    <property type="molecule type" value="Genomic_DNA"/>
</dbReference>
<dbReference type="CDD" id="cd06267">
    <property type="entry name" value="PBP1_LacI_sugar_binding-like"/>
    <property type="match status" value="1"/>
</dbReference>
<keyword evidence="3" id="KW-0804">Transcription</keyword>
<dbReference type="Gene3D" id="1.10.260.40">
    <property type="entry name" value="lambda repressor-like DNA-binding domains"/>
    <property type="match status" value="1"/>
</dbReference>
<dbReference type="PANTHER" id="PTHR30146">
    <property type="entry name" value="LACI-RELATED TRANSCRIPTIONAL REPRESSOR"/>
    <property type="match status" value="1"/>
</dbReference>
<dbReference type="AlphaFoldDB" id="A0A9X1Y9F9"/>
<dbReference type="PANTHER" id="PTHR30146:SF138">
    <property type="entry name" value="TRANSCRIPTIONAL REGULATORY PROTEIN"/>
    <property type="match status" value="1"/>
</dbReference>
<keyword evidence="6" id="KW-1185">Reference proteome</keyword>
<dbReference type="CDD" id="cd01392">
    <property type="entry name" value="HTH_LacI"/>
    <property type="match status" value="1"/>
</dbReference>
<gene>
    <name evidence="5" type="ORF">M0638_16470</name>
</gene>
<name>A0A9X1Y9F9_9PROT</name>
<evidence type="ECO:0000256" key="3">
    <source>
        <dbReference type="ARBA" id="ARBA00023163"/>
    </source>
</evidence>
<keyword evidence="1" id="KW-0805">Transcription regulation</keyword>
<reference evidence="5" key="1">
    <citation type="submission" date="2022-04" db="EMBL/GenBank/DDBJ databases">
        <title>Roseomonas acroporae sp. nov., isolated from coral Acropora digitifera.</title>
        <authorList>
            <person name="Sun H."/>
        </authorList>
    </citation>
    <scope>NUCLEOTIDE SEQUENCE</scope>
    <source>
        <strain evidence="5">NAR14</strain>
    </source>
</reference>
<evidence type="ECO:0000313" key="6">
    <source>
        <dbReference type="Proteomes" id="UP001139516"/>
    </source>
</evidence>
<dbReference type="GO" id="GO:0000976">
    <property type="term" value="F:transcription cis-regulatory region binding"/>
    <property type="evidence" value="ECO:0007669"/>
    <property type="project" value="TreeGrafter"/>
</dbReference>
<dbReference type="SMART" id="SM00354">
    <property type="entry name" value="HTH_LACI"/>
    <property type="match status" value="1"/>
</dbReference>
<dbReference type="GO" id="GO:0003700">
    <property type="term" value="F:DNA-binding transcription factor activity"/>
    <property type="evidence" value="ECO:0007669"/>
    <property type="project" value="TreeGrafter"/>
</dbReference>
<dbReference type="Gene3D" id="3.40.50.2300">
    <property type="match status" value="2"/>
</dbReference>
<dbReference type="InterPro" id="IPR046335">
    <property type="entry name" value="LacI/GalR-like_sensor"/>
</dbReference>
<dbReference type="RefSeq" id="WP_248668092.1">
    <property type="nucleotide sequence ID" value="NZ_JALPRX010000071.1"/>
</dbReference>
<evidence type="ECO:0000259" key="4">
    <source>
        <dbReference type="PROSITE" id="PS50932"/>
    </source>
</evidence>
<dbReference type="InterPro" id="IPR000843">
    <property type="entry name" value="HTH_LacI"/>
</dbReference>
<proteinExistence type="predicted"/>
<dbReference type="SUPFAM" id="SSF47413">
    <property type="entry name" value="lambda repressor-like DNA-binding domains"/>
    <property type="match status" value="1"/>
</dbReference>
<dbReference type="Proteomes" id="UP001139516">
    <property type="component" value="Unassembled WGS sequence"/>
</dbReference>
<evidence type="ECO:0000313" key="5">
    <source>
        <dbReference type="EMBL" id="MCK8785973.1"/>
    </source>
</evidence>
<dbReference type="InterPro" id="IPR010982">
    <property type="entry name" value="Lambda_DNA-bd_dom_sf"/>
</dbReference>
<dbReference type="SUPFAM" id="SSF53822">
    <property type="entry name" value="Periplasmic binding protein-like I"/>
    <property type="match status" value="1"/>
</dbReference>
<comment type="caution">
    <text evidence="5">The sequence shown here is derived from an EMBL/GenBank/DDBJ whole genome shotgun (WGS) entry which is preliminary data.</text>
</comment>
<protein>
    <submittedName>
        <fullName evidence="5">LacI family transcriptional regulator</fullName>
    </submittedName>
</protein>
<evidence type="ECO:0000256" key="1">
    <source>
        <dbReference type="ARBA" id="ARBA00023015"/>
    </source>
</evidence>
<evidence type="ECO:0000256" key="2">
    <source>
        <dbReference type="ARBA" id="ARBA00023125"/>
    </source>
</evidence>
<dbReference type="PROSITE" id="PS50932">
    <property type="entry name" value="HTH_LACI_2"/>
    <property type="match status" value="1"/>
</dbReference>
<dbReference type="InterPro" id="IPR028082">
    <property type="entry name" value="Peripla_BP_I"/>
</dbReference>
<dbReference type="Pfam" id="PF13377">
    <property type="entry name" value="Peripla_BP_3"/>
    <property type="match status" value="1"/>
</dbReference>
<dbReference type="Pfam" id="PF00356">
    <property type="entry name" value="LacI"/>
    <property type="match status" value="1"/>
</dbReference>
<keyword evidence="2" id="KW-0238">DNA-binding</keyword>
<sequence length="367" mass="37813">MQAYIAAMSPSAPPNPPRPAPKLRQVAAEAGVHFSTVSRALNPATRHLVAAPVAERVQAVAARLGYRVDAAASALRSGRSRLVGALVPGIANPVFAPILAGAAAALTEADHALLVADPGDDPARAAAFVAELASRRVDGMLLATAAREHDPAVAACLQRSLPVVLINRACARGTAVVPAVVPDDVAGMRLIVAHLSGLGHRRIGHLAGPATLSTGLLRRQGFEQAMAECGLHADGDAPIEVAEAFDRPAGRLAADRLLARPDRPTALACANDLLALGAYDACYAAGLRIPEDISVSGHNDMPLVDMITPGLTTVRIPHDAMGRQAAALLLETIRRGASSGITVLPPTLVVRGSTAPPGRRGASHERL</sequence>
<feature type="domain" description="HTH lacI-type" evidence="4">
    <location>
        <begin position="21"/>
        <end position="77"/>
    </location>
</feature>